<keyword evidence="4" id="KW-1185">Reference proteome</keyword>
<proteinExistence type="predicted"/>
<dbReference type="Gene3D" id="3.40.50.1400">
    <property type="match status" value="2"/>
</dbReference>
<dbReference type="CDD" id="cd03416">
    <property type="entry name" value="CbiX_SirB_N"/>
    <property type="match status" value="1"/>
</dbReference>
<name>A0ABS2PA76_9BACL</name>
<sequence length="252" mass="28101">MKAILYVGHGSRVKAGIEQFERFIHEVMALYPEPEVFQTYGFIELSSPTIEEAMNHCVQNGATEITVVPVLLLTAGHARVDIPEQVKEAIKNYPTIRIHYRETIGVCEEVVELAVKRLEAVGVSRLADKTKRTDVDVLIVGRGSSDGYQPSDVAKIARLIYERVDCRYVETCFLAATTPTVDEGLEKVERLRSEHTVVLPYLLFTGVLMNELEQKLQCRKGGTTYTLCEFLGADHELAPVIVSRALAWGGHV</sequence>
<organism evidence="3 4">
    <name type="scientific">Geomicrobium sediminis</name>
    <dbReference type="NCBI Taxonomy" id="1347788"/>
    <lineage>
        <taxon>Bacteria</taxon>
        <taxon>Bacillati</taxon>
        <taxon>Bacillota</taxon>
        <taxon>Bacilli</taxon>
        <taxon>Bacillales</taxon>
        <taxon>Geomicrobium</taxon>
    </lineage>
</organism>
<dbReference type="PANTHER" id="PTHR33542">
    <property type="entry name" value="SIROHYDROCHLORIN FERROCHELATASE, CHLOROPLASTIC"/>
    <property type="match status" value="1"/>
</dbReference>
<dbReference type="Proteomes" id="UP000741863">
    <property type="component" value="Unassembled WGS sequence"/>
</dbReference>
<dbReference type="InterPro" id="IPR002762">
    <property type="entry name" value="CbiX-like"/>
</dbReference>
<dbReference type="GO" id="GO:0051266">
    <property type="term" value="F:sirohydrochlorin ferrochelatase activity"/>
    <property type="evidence" value="ECO:0007669"/>
    <property type="project" value="UniProtKB-EC"/>
</dbReference>
<dbReference type="PANTHER" id="PTHR33542:SF3">
    <property type="entry name" value="SIROHYDROCHLORIN FERROCHELATASE, CHLOROPLASTIC"/>
    <property type="match status" value="1"/>
</dbReference>
<dbReference type="EC" id="4.99.1.4" evidence="3"/>
<keyword evidence="2 3" id="KW-0456">Lyase</keyword>
<keyword evidence="1" id="KW-0479">Metal-binding</keyword>
<comment type="caution">
    <text evidence="3">The sequence shown here is derived from an EMBL/GenBank/DDBJ whole genome shotgun (WGS) entry which is preliminary data.</text>
</comment>
<evidence type="ECO:0000313" key="4">
    <source>
        <dbReference type="Proteomes" id="UP000741863"/>
    </source>
</evidence>
<gene>
    <name evidence="3" type="ORF">JOD17_001411</name>
</gene>
<dbReference type="EC" id="4.99.1.3" evidence="3"/>
<evidence type="ECO:0000313" key="3">
    <source>
        <dbReference type="EMBL" id="MBM7632318.1"/>
    </source>
</evidence>
<accession>A0ABS2PA76</accession>
<dbReference type="SUPFAM" id="SSF53800">
    <property type="entry name" value="Chelatase"/>
    <property type="match status" value="1"/>
</dbReference>
<dbReference type="Pfam" id="PF01903">
    <property type="entry name" value="CbiX"/>
    <property type="match status" value="2"/>
</dbReference>
<protein>
    <submittedName>
        <fullName evidence="3">Sirohydrochlorin ferrochelatase/sirohydrochlorin cobaltochelatase</fullName>
        <ecNumber evidence="3">4.99.1.3</ecNumber>
        <ecNumber evidence="3">4.99.1.4</ecNumber>
    </submittedName>
</protein>
<dbReference type="GO" id="GO:0016852">
    <property type="term" value="F:sirohydrochlorin cobaltochelatase activity"/>
    <property type="evidence" value="ECO:0007669"/>
    <property type="project" value="UniProtKB-EC"/>
</dbReference>
<dbReference type="EMBL" id="JAFBEC010000003">
    <property type="protein sequence ID" value="MBM7632318.1"/>
    <property type="molecule type" value="Genomic_DNA"/>
</dbReference>
<evidence type="ECO:0000256" key="1">
    <source>
        <dbReference type="ARBA" id="ARBA00022723"/>
    </source>
</evidence>
<dbReference type="InterPro" id="IPR050963">
    <property type="entry name" value="Sirohydro_Cobaltochel/CbiX"/>
</dbReference>
<evidence type="ECO:0000256" key="2">
    <source>
        <dbReference type="ARBA" id="ARBA00023239"/>
    </source>
</evidence>
<dbReference type="CDD" id="cd03414">
    <property type="entry name" value="CbiX_SirB_C"/>
    <property type="match status" value="1"/>
</dbReference>
<dbReference type="RefSeq" id="WP_204696477.1">
    <property type="nucleotide sequence ID" value="NZ_JAFBEC010000003.1"/>
</dbReference>
<reference evidence="3 4" key="1">
    <citation type="submission" date="2021-01" db="EMBL/GenBank/DDBJ databases">
        <title>Genomic Encyclopedia of Type Strains, Phase IV (KMG-IV): sequencing the most valuable type-strain genomes for metagenomic binning, comparative biology and taxonomic classification.</title>
        <authorList>
            <person name="Goeker M."/>
        </authorList>
    </citation>
    <scope>NUCLEOTIDE SEQUENCE [LARGE SCALE GENOMIC DNA]</scope>
    <source>
        <strain evidence="3 4">DSM 25540</strain>
    </source>
</reference>